<dbReference type="Pfam" id="PF00116">
    <property type="entry name" value="COX2"/>
    <property type="match status" value="1"/>
</dbReference>
<evidence type="ECO:0000256" key="7">
    <source>
        <dbReference type="ARBA" id="ARBA00022692"/>
    </source>
</evidence>
<dbReference type="InterPro" id="IPR009056">
    <property type="entry name" value="Cyt_c-like_dom"/>
</dbReference>
<dbReference type="InterPro" id="IPR002429">
    <property type="entry name" value="CcO_II-like_C"/>
</dbReference>
<evidence type="ECO:0000256" key="9">
    <source>
        <dbReference type="ARBA" id="ARBA00022967"/>
    </source>
</evidence>
<dbReference type="GO" id="GO:0004129">
    <property type="term" value="F:cytochrome-c oxidase activity"/>
    <property type="evidence" value="ECO:0007669"/>
    <property type="project" value="UniProtKB-EC"/>
</dbReference>
<reference evidence="20" key="1">
    <citation type="submission" date="2015-10" db="EMBL/GenBank/DDBJ databases">
        <authorList>
            <person name="Gilbert D.G."/>
        </authorList>
    </citation>
    <scope>NUCLEOTIDE SEQUENCE</scope>
</reference>
<keyword evidence="11 16" id="KW-1133">Transmembrane helix</keyword>
<dbReference type="InterPro" id="IPR045187">
    <property type="entry name" value="CcO_II"/>
</dbReference>
<dbReference type="GO" id="GO:0016491">
    <property type="term" value="F:oxidoreductase activity"/>
    <property type="evidence" value="ECO:0007669"/>
    <property type="project" value="UniProtKB-KW"/>
</dbReference>
<feature type="domain" description="Cytochrome c" evidence="19">
    <location>
        <begin position="166"/>
        <end position="280"/>
    </location>
</feature>
<dbReference type="InterPro" id="IPR001505">
    <property type="entry name" value="Copper_CuA"/>
</dbReference>
<dbReference type="NCBIfam" id="TIGR02866">
    <property type="entry name" value="CoxB"/>
    <property type="match status" value="1"/>
</dbReference>
<dbReference type="PRINTS" id="PR01166">
    <property type="entry name" value="CYCOXIDASEII"/>
</dbReference>
<organism evidence="20">
    <name type="scientific">hydrothermal vent metagenome</name>
    <dbReference type="NCBI Taxonomy" id="652676"/>
    <lineage>
        <taxon>unclassified sequences</taxon>
        <taxon>metagenomes</taxon>
        <taxon>ecological metagenomes</taxon>
    </lineage>
</organism>
<dbReference type="InterPro" id="IPR034236">
    <property type="entry name" value="CuRO_CcO_Caa3_II"/>
</dbReference>
<keyword evidence="4" id="KW-0813">Transport</keyword>
<dbReference type="AlphaFoldDB" id="A0A160V643"/>
<dbReference type="SUPFAM" id="SSF46626">
    <property type="entry name" value="Cytochrome c"/>
    <property type="match status" value="1"/>
</dbReference>
<evidence type="ECO:0000256" key="15">
    <source>
        <dbReference type="ARBA" id="ARBA00031389"/>
    </source>
</evidence>
<evidence type="ECO:0000259" key="17">
    <source>
        <dbReference type="PROSITE" id="PS50857"/>
    </source>
</evidence>
<keyword evidence="12" id="KW-0408">Iron</keyword>
<keyword evidence="20" id="KW-0560">Oxidoreductase</keyword>
<dbReference type="Pfam" id="PF00034">
    <property type="entry name" value="Cytochrom_C"/>
    <property type="match status" value="1"/>
</dbReference>
<keyword evidence="5" id="KW-0349">Heme</keyword>
<dbReference type="PROSITE" id="PS50857">
    <property type="entry name" value="COX2_CUA"/>
    <property type="match status" value="1"/>
</dbReference>
<keyword evidence="7 16" id="KW-0812">Transmembrane</keyword>
<evidence type="ECO:0000256" key="2">
    <source>
        <dbReference type="ARBA" id="ARBA00007866"/>
    </source>
</evidence>
<evidence type="ECO:0000256" key="14">
    <source>
        <dbReference type="ARBA" id="ARBA00023136"/>
    </source>
</evidence>
<evidence type="ECO:0000256" key="12">
    <source>
        <dbReference type="ARBA" id="ARBA00023004"/>
    </source>
</evidence>
<evidence type="ECO:0000259" key="18">
    <source>
        <dbReference type="PROSITE" id="PS50999"/>
    </source>
</evidence>
<sequence length="280" mass="30874">MEIAWTIVPTILIMALGIWSVITLYQFDEPPASANNVLHVNVTGHQWWFEFEYEDAGAGKRIVTANELKIPVDRAVRLTLESDDVLHSFWVPKLAGKVDVVPTRTNHMWLQADSDKIDSLPAIFFGQCAEFCGIAHALMKFQVRVMDQQDYDSWVTNYGPPPATTAQAQKGQQLFGQCVMCHTVDGNNDSSAQASRKEAYVAGGALAPAPNLTDLRTRGTLAAGLLDLNKENFKRWVKTPDIIKPGNSMQARAAHLYGSGQLSLSDDDLDALAAYLLNLQ</sequence>
<evidence type="ECO:0000256" key="3">
    <source>
        <dbReference type="ARBA" id="ARBA00012949"/>
    </source>
</evidence>
<dbReference type="Gene3D" id="2.60.40.420">
    <property type="entry name" value="Cupredoxins - blue copper proteins"/>
    <property type="match status" value="1"/>
</dbReference>
<evidence type="ECO:0000256" key="1">
    <source>
        <dbReference type="ARBA" id="ARBA00004141"/>
    </source>
</evidence>
<proteinExistence type="inferred from homology"/>
<keyword evidence="14 16" id="KW-0472">Membrane</keyword>
<evidence type="ECO:0000256" key="13">
    <source>
        <dbReference type="ARBA" id="ARBA00023008"/>
    </source>
</evidence>
<dbReference type="PROSITE" id="PS51007">
    <property type="entry name" value="CYTC"/>
    <property type="match status" value="1"/>
</dbReference>
<name>A0A160V643_9ZZZZ</name>
<protein>
    <recommendedName>
        <fullName evidence="3">cytochrome-c oxidase</fullName>
        <ecNumber evidence="3">7.1.1.9</ecNumber>
    </recommendedName>
    <alternativeName>
        <fullName evidence="15">Cytochrome c oxidase polypeptide II</fullName>
    </alternativeName>
</protein>
<feature type="transmembrane region" description="Helical" evidence="16">
    <location>
        <begin position="7"/>
        <end position="27"/>
    </location>
</feature>
<comment type="subcellular location">
    <subcellularLocation>
        <location evidence="1">Membrane</location>
        <topology evidence="1">Multi-pass membrane protein</topology>
    </subcellularLocation>
</comment>
<evidence type="ECO:0000256" key="5">
    <source>
        <dbReference type="ARBA" id="ARBA00022617"/>
    </source>
</evidence>
<dbReference type="EC" id="7.1.1.9" evidence="3"/>
<accession>A0A160V643</accession>
<dbReference type="EMBL" id="FAXA01000025">
    <property type="protein sequence ID" value="CUV01199.1"/>
    <property type="molecule type" value="Genomic_DNA"/>
</dbReference>
<dbReference type="SUPFAM" id="SSF49503">
    <property type="entry name" value="Cupredoxins"/>
    <property type="match status" value="1"/>
</dbReference>
<feature type="domain" description="Cytochrome oxidase subunit II copper A binding" evidence="17">
    <location>
        <begin position="35"/>
        <end position="157"/>
    </location>
</feature>
<keyword evidence="8" id="KW-0479">Metal-binding</keyword>
<evidence type="ECO:0000256" key="4">
    <source>
        <dbReference type="ARBA" id="ARBA00022448"/>
    </source>
</evidence>
<evidence type="ECO:0000256" key="16">
    <source>
        <dbReference type="SAM" id="Phobius"/>
    </source>
</evidence>
<evidence type="ECO:0000256" key="10">
    <source>
        <dbReference type="ARBA" id="ARBA00022982"/>
    </source>
</evidence>
<dbReference type="PROSITE" id="PS00078">
    <property type="entry name" value="COX2"/>
    <property type="match status" value="1"/>
</dbReference>
<evidence type="ECO:0000256" key="6">
    <source>
        <dbReference type="ARBA" id="ARBA00022660"/>
    </source>
</evidence>
<keyword evidence="6" id="KW-0679">Respiratory chain</keyword>
<evidence type="ECO:0000256" key="11">
    <source>
        <dbReference type="ARBA" id="ARBA00022989"/>
    </source>
</evidence>
<gene>
    <name evidence="20" type="ORF">MGWOODY_Clf2425</name>
</gene>
<dbReference type="GO" id="GO:0020037">
    <property type="term" value="F:heme binding"/>
    <property type="evidence" value="ECO:0007669"/>
    <property type="project" value="InterPro"/>
</dbReference>
<evidence type="ECO:0000256" key="8">
    <source>
        <dbReference type="ARBA" id="ARBA00022723"/>
    </source>
</evidence>
<comment type="similarity">
    <text evidence="2">Belongs to the cytochrome c oxidase subunit 2 family.</text>
</comment>
<dbReference type="InterPro" id="IPR014222">
    <property type="entry name" value="Cyt_c_oxidase_su2"/>
</dbReference>
<dbReference type="SUPFAM" id="SSF81464">
    <property type="entry name" value="Cytochrome c oxidase subunit II-like, transmembrane region"/>
    <property type="match status" value="1"/>
</dbReference>
<evidence type="ECO:0000313" key="20">
    <source>
        <dbReference type="EMBL" id="CUV01199.1"/>
    </source>
</evidence>
<dbReference type="PANTHER" id="PTHR22888">
    <property type="entry name" value="CYTOCHROME C OXIDASE, SUBUNIT II"/>
    <property type="match status" value="1"/>
</dbReference>
<dbReference type="InterPro" id="IPR036257">
    <property type="entry name" value="Cyt_c_oxidase_su2_TM_sf"/>
</dbReference>
<dbReference type="GO" id="GO:0016020">
    <property type="term" value="C:membrane"/>
    <property type="evidence" value="ECO:0007669"/>
    <property type="project" value="UniProtKB-SubCell"/>
</dbReference>
<dbReference type="GO" id="GO:0005507">
    <property type="term" value="F:copper ion binding"/>
    <property type="evidence" value="ECO:0007669"/>
    <property type="project" value="InterPro"/>
</dbReference>
<dbReference type="PROSITE" id="PS50999">
    <property type="entry name" value="COX2_TM"/>
    <property type="match status" value="1"/>
</dbReference>
<dbReference type="InterPro" id="IPR036909">
    <property type="entry name" value="Cyt_c-like_dom_sf"/>
</dbReference>
<keyword evidence="10" id="KW-0249">Electron transport</keyword>
<evidence type="ECO:0000259" key="19">
    <source>
        <dbReference type="PROSITE" id="PS51007"/>
    </source>
</evidence>
<dbReference type="CDD" id="cd04213">
    <property type="entry name" value="CuRO_CcO_Caa3_II"/>
    <property type="match status" value="1"/>
</dbReference>
<feature type="domain" description="Cytochrome oxidase subunit II transmembrane region profile" evidence="18">
    <location>
        <begin position="1"/>
        <end position="31"/>
    </location>
</feature>
<keyword evidence="13" id="KW-0186">Copper</keyword>
<dbReference type="InterPro" id="IPR008972">
    <property type="entry name" value="Cupredoxin"/>
</dbReference>
<dbReference type="GO" id="GO:0042773">
    <property type="term" value="P:ATP synthesis coupled electron transport"/>
    <property type="evidence" value="ECO:0007669"/>
    <property type="project" value="TreeGrafter"/>
</dbReference>
<dbReference type="InterPro" id="IPR011759">
    <property type="entry name" value="Cyt_c_oxidase_su2_TM_dom"/>
</dbReference>
<dbReference type="PANTHER" id="PTHR22888:SF9">
    <property type="entry name" value="CYTOCHROME C OXIDASE SUBUNIT 2"/>
    <property type="match status" value="1"/>
</dbReference>
<keyword evidence="9" id="KW-1278">Translocase</keyword>